<evidence type="ECO:0000313" key="5">
    <source>
        <dbReference type="EMBL" id="PQD94800.1"/>
    </source>
</evidence>
<keyword evidence="3" id="KW-0732">Signal</keyword>
<dbReference type="Proteomes" id="UP000239663">
    <property type="component" value="Unassembled WGS sequence"/>
</dbReference>
<dbReference type="Gene3D" id="3.10.105.10">
    <property type="entry name" value="Dipeptide-binding Protein, Domain 3"/>
    <property type="match status" value="1"/>
</dbReference>
<proteinExistence type="inferred from homology"/>
<dbReference type="EMBL" id="PKOZ01000007">
    <property type="protein sequence ID" value="PQD94800.1"/>
    <property type="molecule type" value="Genomic_DNA"/>
</dbReference>
<keyword evidence="6" id="KW-1185">Reference proteome</keyword>
<dbReference type="InterPro" id="IPR000914">
    <property type="entry name" value="SBP_5_dom"/>
</dbReference>
<reference evidence="5 6" key="1">
    <citation type="submission" date="2017-12" db="EMBL/GenBank/DDBJ databases">
        <title>Taxonomic description and draft genome of Pradoshia cofamensis Gen. nov., sp. nov., a thermotolerant bacillale isolated from anterior gut of earthworm Eisenia fetida.</title>
        <authorList>
            <person name="Saha T."/>
            <person name="Chakraborty R."/>
        </authorList>
    </citation>
    <scope>NUCLEOTIDE SEQUENCE [LARGE SCALE GENOMIC DNA]</scope>
    <source>
        <strain evidence="5 6">EAG3</strain>
    </source>
</reference>
<organism evidence="5 6">
    <name type="scientific">Pradoshia eiseniae</name>
    <dbReference type="NCBI Taxonomy" id="2064768"/>
    <lineage>
        <taxon>Bacteria</taxon>
        <taxon>Bacillati</taxon>
        <taxon>Bacillota</taxon>
        <taxon>Bacilli</taxon>
        <taxon>Bacillales</taxon>
        <taxon>Bacillaceae</taxon>
        <taxon>Pradoshia</taxon>
    </lineage>
</organism>
<gene>
    <name evidence="5" type="ORF">CYL18_12605</name>
</gene>
<dbReference type="Gene3D" id="3.40.190.10">
    <property type="entry name" value="Periplasmic binding protein-like II"/>
    <property type="match status" value="1"/>
</dbReference>
<dbReference type="InterPro" id="IPR039424">
    <property type="entry name" value="SBP_5"/>
</dbReference>
<dbReference type="GO" id="GO:0015833">
    <property type="term" value="P:peptide transport"/>
    <property type="evidence" value="ECO:0007669"/>
    <property type="project" value="TreeGrafter"/>
</dbReference>
<dbReference type="PANTHER" id="PTHR30290:SF9">
    <property type="entry name" value="OLIGOPEPTIDE-BINDING PROTEIN APPA"/>
    <property type="match status" value="1"/>
</dbReference>
<dbReference type="AlphaFoldDB" id="A0A2S7MYF5"/>
<dbReference type="SUPFAM" id="SSF53850">
    <property type="entry name" value="Periplasmic binding protein-like II"/>
    <property type="match status" value="1"/>
</dbReference>
<protein>
    <submittedName>
        <fullName evidence="5">Nickel ABC transporter substrate-binding protein</fullName>
    </submittedName>
</protein>
<evidence type="ECO:0000256" key="3">
    <source>
        <dbReference type="ARBA" id="ARBA00022729"/>
    </source>
</evidence>
<dbReference type="GO" id="GO:0043190">
    <property type="term" value="C:ATP-binding cassette (ABC) transporter complex"/>
    <property type="evidence" value="ECO:0007669"/>
    <property type="project" value="InterPro"/>
</dbReference>
<name>A0A2S7MYF5_9BACI</name>
<evidence type="ECO:0000259" key="4">
    <source>
        <dbReference type="Pfam" id="PF00496"/>
    </source>
</evidence>
<sequence length="524" mass="57682">MIIHLLSGGELLMKKLWIAVSAFFIILCPSLEGNAFAKERQADELVLALTKEPRLGFDPTVGLDGAGNGFIYSTLLSLNEKMEITYDLAEEYQVSEDKLKWEFKIRDDARFTDGHKVTAHDVANSFQLAKSRGEIKSLEGLKRVQVIDDYTVQFLFERPLSSFVYSVASIGILSSESYGKGNEREPVGSGPYQLVKWNKGEEAVFVRNDGYYGHQPFFRRIKVLFVSEDEAYAMAKEGRADLVQSTGVYAGDKVAGMETLVLDRAGNRGLSLVTIPAGASLNGAVAGNDVTADPAIRQAIQAGVDREKIVEKVLNGYGQASLSAASGLPWSQSAKAGENKDMAEELLRIGGWADSDNDGILEKKGIKAIFPIAFPFDDSIYKAMALELKEQLADMGIQITIQESTWPEMKRSIQAGASLMKSESYNPFDIYYLYHSTNRGIGFGNPSLYGSEMVDAAIEKALLSGDYADWKKAEELALEDVPIVWLVTVPQVYFVKKELHIGNTIAPSSYPLSVLNGAQNWRLE</sequence>
<accession>A0A2S7MYF5</accession>
<comment type="caution">
    <text evidence="5">The sequence shown here is derived from an EMBL/GenBank/DDBJ whole genome shotgun (WGS) entry which is preliminary data.</text>
</comment>
<dbReference type="InterPro" id="IPR030678">
    <property type="entry name" value="Peptide/Ni-bd"/>
</dbReference>
<dbReference type="PIRSF" id="PIRSF002741">
    <property type="entry name" value="MppA"/>
    <property type="match status" value="1"/>
</dbReference>
<feature type="domain" description="Solute-binding protein family 5" evidence="4">
    <location>
        <begin position="83"/>
        <end position="414"/>
    </location>
</feature>
<dbReference type="Pfam" id="PF00496">
    <property type="entry name" value="SBP_bac_5"/>
    <property type="match status" value="1"/>
</dbReference>
<evidence type="ECO:0000256" key="2">
    <source>
        <dbReference type="ARBA" id="ARBA00022448"/>
    </source>
</evidence>
<dbReference type="GO" id="GO:0042597">
    <property type="term" value="C:periplasmic space"/>
    <property type="evidence" value="ECO:0007669"/>
    <property type="project" value="UniProtKB-ARBA"/>
</dbReference>
<evidence type="ECO:0000313" key="6">
    <source>
        <dbReference type="Proteomes" id="UP000239663"/>
    </source>
</evidence>
<evidence type="ECO:0000256" key="1">
    <source>
        <dbReference type="ARBA" id="ARBA00005695"/>
    </source>
</evidence>
<dbReference type="GO" id="GO:1904680">
    <property type="term" value="F:peptide transmembrane transporter activity"/>
    <property type="evidence" value="ECO:0007669"/>
    <property type="project" value="TreeGrafter"/>
</dbReference>
<dbReference type="PANTHER" id="PTHR30290">
    <property type="entry name" value="PERIPLASMIC BINDING COMPONENT OF ABC TRANSPORTER"/>
    <property type="match status" value="1"/>
</dbReference>
<keyword evidence="2" id="KW-0813">Transport</keyword>
<comment type="similarity">
    <text evidence="1">Belongs to the bacterial solute-binding protein 5 family.</text>
</comment>